<dbReference type="STRING" id="699218.HMPREF0889_1236"/>
<comment type="caution">
    <text evidence="1">The sequence shown here is derived from an EMBL/GenBank/DDBJ whole genome shotgun (WGS) entry which is preliminary data.</text>
</comment>
<evidence type="ECO:0000313" key="4">
    <source>
        <dbReference type="Proteomes" id="UP000004018"/>
    </source>
</evidence>
<dbReference type="OrthoDB" id="1625636at2"/>
<reference evidence="1" key="2">
    <citation type="submission" date="2009-12" db="EMBL/GenBank/DDBJ databases">
        <authorList>
            <person name="Madupu R."/>
            <person name="Durkin A.S."/>
            <person name="Torralba M."/>
            <person name="Methe B."/>
            <person name="Sutton G.G."/>
            <person name="Strausberg R.L."/>
            <person name="Nelson K.E."/>
        </authorList>
    </citation>
    <scope>NUCLEOTIDE SEQUENCE</scope>
    <source>
        <strain evidence="1">28L</strain>
    </source>
</reference>
<dbReference type="Proteomes" id="UP000004018">
    <property type="component" value="Unassembled WGS sequence"/>
</dbReference>
<dbReference type="EMBL" id="ADGP01000023">
    <property type="protein sequence ID" value="EFD93561.1"/>
    <property type="molecule type" value="Genomic_DNA"/>
</dbReference>
<evidence type="ECO:0008006" key="5">
    <source>
        <dbReference type="Google" id="ProtNLM"/>
    </source>
</evidence>
<accession>D3LW94</accession>
<reference evidence="2 4" key="3">
    <citation type="submission" date="2011-04" db="EMBL/GenBank/DDBJ databases">
        <authorList>
            <person name="Harkins D.M."/>
            <person name="Madupu R."/>
            <person name="Durkin A.S."/>
            <person name="Torralba M."/>
            <person name="Methe B."/>
            <person name="Sutton G.G."/>
            <person name="Nelson K.E."/>
        </authorList>
    </citation>
    <scope>NUCLEOTIDE SEQUENCE [LARGE SCALE GENOMIC DNA]</scope>
    <source>
        <strain evidence="2 4">UPII 199-6</strain>
    </source>
</reference>
<name>D3LW94_9FIRM</name>
<gene>
    <name evidence="1" type="ORF">HMPREF0889_1236</name>
    <name evidence="2" type="ORF">HMPREF1039_0078</name>
</gene>
<evidence type="ECO:0000313" key="1">
    <source>
        <dbReference type="EMBL" id="EFD93561.1"/>
    </source>
</evidence>
<sequence>MEVLIFFVLALFLISTMLTCSLQTIRYVRYGEVWEEMMRQRWVMNDTFYSELHNSIKTITEYSLLALYDGEREWRCHSISGGMYKWLSNHDDHPYIRGDWGRDVSSRVFVEPIDPEKKFFFKNKEMVDISMFYRDRDLKIYWPCHLIITPWCVEWRQTAEK</sequence>
<reference evidence="3" key="1">
    <citation type="submission" date="2009-12" db="EMBL/GenBank/DDBJ databases">
        <title>Sequence of Clostridiales genomosp. BVAB3 str. UPII9-5.</title>
        <authorList>
            <person name="Madupu R."/>
            <person name="Durkin A.S."/>
            <person name="Torralba M."/>
            <person name="Methe B."/>
            <person name="Sutton G.G."/>
            <person name="Strausberg R.L."/>
            <person name="Nelson K.E."/>
        </authorList>
    </citation>
    <scope>NUCLEOTIDE SEQUENCE [LARGE SCALE GENOMIC DNA]</scope>
    <source>
        <strain evidence="3">28L</strain>
    </source>
</reference>
<protein>
    <recommendedName>
        <fullName evidence="5">Prepilin-type cleavage/methylation N-terminal domain protein</fullName>
    </recommendedName>
</protein>
<dbReference type="Proteomes" id="UP000003242">
    <property type="component" value="Unassembled WGS sequence"/>
</dbReference>
<dbReference type="AlphaFoldDB" id="D3LW94"/>
<dbReference type="EMBL" id="AFIJ01000008">
    <property type="protein sequence ID" value="EGL41840.1"/>
    <property type="molecule type" value="Genomic_DNA"/>
</dbReference>
<keyword evidence="4" id="KW-1185">Reference proteome</keyword>
<organism evidence="1 3">
    <name type="scientific">Megasphaera lornae</name>
    <dbReference type="NCBI Taxonomy" id="1000568"/>
    <lineage>
        <taxon>Bacteria</taxon>
        <taxon>Bacillati</taxon>
        <taxon>Bacillota</taxon>
        <taxon>Negativicutes</taxon>
        <taxon>Veillonellales</taxon>
        <taxon>Veillonellaceae</taxon>
        <taxon>Megasphaera</taxon>
    </lineage>
</organism>
<evidence type="ECO:0000313" key="3">
    <source>
        <dbReference type="Proteomes" id="UP000003242"/>
    </source>
</evidence>
<evidence type="ECO:0000313" key="2">
    <source>
        <dbReference type="EMBL" id="EGL41840.1"/>
    </source>
</evidence>
<proteinExistence type="predicted"/>